<name>A0A1D8ARL9_9BACT</name>
<sequence length="135" mass="15138">MKVTHGLIITRGLTHRCPNCGGRQLFKAGTLFELNRECPDCRLKFEKDDGFFLGAMSLNYGVTLVGFLIPVLLAWYAGWLGGRLAVGLAIGGSLVVPMLLYRSSRSWQLMLYYSFFPQHLPANRRPLDATEDENV</sequence>
<keyword evidence="1" id="KW-0472">Membrane</keyword>
<evidence type="ECO:0000313" key="3">
    <source>
        <dbReference type="Proteomes" id="UP000095228"/>
    </source>
</evidence>
<organism evidence="2 3">
    <name type="scientific">Lacunisphaera limnophila</name>
    <dbReference type="NCBI Taxonomy" id="1838286"/>
    <lineage>
        <taxon>Bacteria</taxon>
        <taxon>Pseudomonadati</taxon>
        <taxon>Verrucomicrobiota</taxon>
        <taxon>Opitutia</taxon>
        <taxon>Opitutales</taxon>
        <taxon>Opitutaceae</taxon>
        <taxon>Lacunisphaera</taxon>
    </lineage>
</organism>
<gene>
    <name evidence="2" type="ORF">Verru16b_00590</name>
</gene>
<dbReference type="OrthoDB" id="9799456at2"/>
<dbReference type="AlphaFoldDB" id="A0A1D8ARL9"/>
<dbReference type="STRING" id="1838286.Verru16b_00590"/>
<keyword evidence="1" id="KW-1133">Transmembrane helix</keyword>
<dbReference type="EMBL" id="CP016094">
    <property type="protein sequence ID" value="AOS43544.1"/>
    <property type="molecule type" value="Genomic_DNA"/>
</dbReference>
<proteinExistence type="predicted"/>
<dbReference type="KEGG" id="obg:Verru16b_00590"/>
<keyword evidence="1" id="KW-0812">Transmembrane</keyword>
<keyword evidence="3" id="KW-1185">Reference proteome</keyword>
<accession>A0A1D8ARL9</accession>
<evidence type="ECO:0000313" key="2">
    <source>
        <dbReference type="EMBL" id="AOS43544.1"/>
    </source>
</evidence>
<reference evidence="2 3" key="1">
    <citation type="submission" date="2016-06" db="EMBL/GenBank/DDBJ databases">
        <title>Three novel species with peptidoglycan cell walls form the new genus Lacunisphaera gen. nov. in the family Opitutaceae of the verrucomicrobial subdivision 4.</title>
        <authorList>
            <person name="Rast P."/>
            <person name="Gloeckner I."/>
            <person name="Jogler M."/>
            <person name="Boedeker C."/>
            <person name="Jeske O."/>
            <person name="Wiegand S."/>
            <person name="Reinhardt R."/>
            <person name="Schumann P."/>
            <person name="Rohde M."/>
            <person name="Spring S."/>
            <person name="Gloeckner F.O."/>
            <person name="Jogler C."/>
        </authorList>
    </citation>
    <scope>NUCLEOTIDE SEQUENCE [LARGE SCALE GENOMIC DNA]</scope>
    <source>
        <strain evidence="2 3">IG16b</strain>
    </source>
</reference>
<protein>
    <recommendedName>
        <fullName evidence="4">DUF983 domain-containing protein</fullName>
    </recommendedName>
</protein>
<dbReference type="RefSeq" id="WP_069960882.1">
    <property type="nucleotide sequence ID" value="NZ_CP016094.1"/>
</dbReference>
<feature type="transmembrane region" description="Helical" evidence="1">
    <location>
        <begin position="84"/>
        <end position="101"/>
    </location>
</feature>
<feature type="transmembrane region" description="Helical" evidence="1">
    <location>
        <begin position="51"/>
        <end position="78"/>
    </location>
</feature>
<evidence type="ECO:0000256" key="1">
    <source>
        <dbReference type="SAM" id="Phobius"/>
    </source>
</evidence>
<dbReference type="Proteomes" id="UP000095228">
    <property type="component" value="Chromosome"/>
</dbReference>
<evidence type="ECO:0008006" key="4">
    <source>
        <dbReference type="Google" id="ProtNLM"/>
    </source>
</evidence>